<dbReference type="InterPro" id="IPR004752">
    <property type="entry name" value="AmpG_permease/AT-1"/>
</dbReference>
<organism evidence="8 9">
    <name type="scientific">Acetobacter vaccinii</name>
    <dbReference type="NCBI Taxonomy" id="2592655"/>
    <lineage>
        <taxon>Bacteria</taxon>
        <taxon>Pseudomonadati</taxon>
        <taxon>Pseudomonadota</taxon>
        <taxon>Alphaproteobacteria</taxon>
        <taxon>Acetobacterales</taxon>
        <taxon>Acetobacteraceae</taxon>
        <taxon>Acetobacter</taxon>
    </lineage>
</organism>
<keyword evidence="6 7" id="KW-0472">Membrane</keyword>
<evidence type="ECO:0000256" key="5">
    <source>
        <dbReference type="ARBA" id="ARBA00022989"/>
    </source>
</evidence>
<comment type="subcellular location">
    <subcellularLocation>
        <location evidence="1">Membrane</location>
        <topology evidence="1">Multi-pass membrane protein</topology>
    </subcellularLocation>
</comment>
<proteinExistence type="inferred from homology"/>
<dbReference type="Pfam" id="PF07690">
    <property type="entry name" value="MFS_1"/>
    <property type="match status" value="1"/>
</dbReference>
<evidence type="ECO:0000313" key="9">
    <source>
        <dbReference type="Proteomes" id="UP000324536"/>
    </source>
</evidence>
<dbReference type="Proteomes" id="UP000324536">
    <property type="component" value="Chromosome"/>
</dbReference>
<dbReference type="InterPro" id="IPR011701">
    <property type="entry name" value="MFS"/>
</dbReference>
<feature type="transmembrane region" description="Helical" evidence="7">
    <location>
        <begin position="315"/>
        <end position="336"/>
    </location>
</feature>
<sequence length="415" mass="44529">MTSHTVRDNPLNTGVLAAIWGIYIAQGALGGLTFAGLPVILRSQHIPLEKIALLSLVMLVWAFKFLWAQPVERLRITTSGRRRSCQIILIGEFFIASILCVIAFWPPQLLSGLLALLLCAAFFATVVDIACDAFLIEHIPATQREKGNMAQVGGAYLGLVIGGSLFTSLFAKVGWHLDCFIMAFLIVFLTIPMFFGHHGDNEKVFPFSKTIRPNILNSFKRGEIWCGIALTITYEMSGRLVQGLTGPFLVDHGVSLSIVGLFNGSGGVIAGLCGTVAGGRLVRQAGAKNAMYVLATCHIIVLSALLLSLMLHALLLPVFLCLFIIEAALMAASFVASYSRLMAFTATHQPGIDFSLFQSASAITAALLGGTGAFLAGKIGYDKVFLIAAISSFITLAILPFINTCVLKYLPSNKA</sequence>
<feature type="transmembrane region" description="Helical" evidence="7">
    <location>
        <begin position="148"/>
        <end position="169"/>
    </location>
</feature>
<dbReference type="GO" id="GO:0016020">
    <property type="term" value="C:membrane"/>
    <property type="evidence" value="ECO:0007669"/>
    <property type="project" value="UniProtKB-SubCell"/>
</dbReference>
<dbReference type="InterPro" id="IPR036259">
    <property type="entry name" value="MFS_trans_sf"/>
</dbReference>
<protein>
    <submittedName>
        <fullName evidence="8">MFS transporter</fullName>
    </submittedName>
</protein>
<comment type="similarity">
    <text evidence="2">Belongs to the major facilitator superfamily.</text>
</comment>
<keyword evidence="3" id="KW-0813">Transport</keyword>
<feature type="transmembrane region" description="Helical" evidence="7">
    <location>
        <begin position="290"/>
        <end position="309"/>
    </location>
</feature>
<evidence type="ECO:0000256" key="7">
    <source>
        <dbReference type="SAM" id="Phobius"/>
    </source>
</evidence>
<evidence type="ECO:0000256" key="4">
    <source>
        <dbReference type="ARBA" id="ARBA00022692"/>
    </source>
</evidence>
<dbReference type="SUPFAM" id="SSF103473">
    <property type="entry name" value="MFS general substrate transporter"/>
    <property type="match status" value="1"/>
</dbReference>
<dbReference type="OrthoDB" id="9787815at2"/>
<dbReference type="KEGG" id="acek:FLP30_08545"/>
<feature type="transmembrane region" description="Helical" evidence="7">
    <location>
        <begin position="175"/>
        <end position="195"/>
    </location>
</feature>
<evidence type="ECO:0000256" key="6">
    <source>
        <dbReference type="ARBA" id="ARBA00023136"/>
    </source>
</evidence>
<evidence type="ECO:0000256" key="3">
    <source>
        <dbReference type="ARBA" id="ARBA00022448"/>
    </source>
</evidence>
<dbReference type="PANTHER" id="PTHR12778:SF10">
    <property type="entry name" value="MAJOR FACILITATOR SUPERFAMILY DOMAIN-CONTAINING PROTEIN 3"/>
    <property type="match status" value="1"/>
</dbReference>
<evidence type="ECO:0000256" key="2">
    <source>
        <dbReference type="ARBA" id="ARBA00008335"/>
    </source>
</evidence>
<feature type="transmembrane region" description="Helical" evidence="7">
    <location>
        <begin position="112"/>
        <end position="136"/>
    </location>
</feature>
<evidence type="ECO:0000313" key="8">
    <source>
        <dbReference type="EMBL" id="QEO17769.1"/>
    </source>
</evidence>
<dbReference type="GO" id="GO:0022857">
    <property type="term" value="F:transmembrane transporter activity"/>
    <property type="evidence" value="ECO:0007669"/>
    <property type="project" value="InterPro"/>
</dbReference>
<keyword evidence="5 7" id="KW-1133">Transmembrane helix</keyword>
<dbReference type="AlphaFoldDB" id="A0A5C1YRE4"/>
<gene>
    <name evidence="8" type="ORF">FLP30_08545</name>
</gene>
<dbReference type="EMBL" id="CP043506">
    <property type="protein sequence ID" value="QEO17769.1"/>
    <property type="molecule type" value="Genomic_DNA"/>
</dbReference>
<feature type="transmembrane region" description="Helical" evidence="7">
    <location>
        <begin position="51"/>
        <end position="67"/>
    </location>
</feature>
<feature type="transmembrane region" description="Helical" evidence="7">
    <location>
        <begin position="87"/>
        <end position="106"/>
    </location>
</feature>
<name>A0A5C1YRE4_9PROT</name>
<dbReference type="Gene3D" id="1.20.1250.20">
    <property type="entry name" value="MFS general substrate transporter like domains"/>
    <property type="match status" value="2"/>
</dbReference>
<dbReference type="PANTHER" id="PTHR12778">
    <property type="entry name" value="SOLUTE CARRIER FAMILY 33 ACETYL-COA TRANSPORTER -RELATED"/>
    <property type="match status" value="1"/>
</dbReference>
<keyword evidence="9" id="KW-1185">Reference proteome</keyword>
<reference evidence="8 9" key="1">
    <citation type="submission" date="2019-09" db="EMBL/GenBank/DDBJ databases">
        <title>Genome sequencing of strain KACC 21233.</title>
        <authorList>
            <person name="Heo J."/>
            <person name="Kim S.-J."/>
            <person name="Kim J.-S."/>
            <person name="Hong S.-B."/>
            <person name="Kwon S.-W."/>
        </authorList>
    </citation>
    <scope>NUCLEOTIDE SEQUENCE [LARGE SCALE GENOMIC DNA]</scope>
    <source>
        <strain evidence="8 9">KACC 21233</strain>
    </source>
</reference>
<dbReference type="RefSeq" id="WP_149279445.1">
    <property type="nucleotide sequence ID" value="NZ_CP043506.1"/>
</dbReference>
<accession>A0A5C1YRE4</accession>
<feature type="transmembrane region" description="Helical" evidence="7">
    <location>
        <begin position="356"/>
        <end position="379"/>
    </location>
</feature>
<feature type="transmembrane region" description="Helical" evidence="7">
    <location>
        <begin position="385"/>
        <end position="410"/>
    </location>
</feature>
<feature type="transmembrane region" description="Helical" evidence="7">
    <location>
        <begin position="12"/>
        <end position="39"/>
    </location>
</feature>
<evidence type="ECO:0000256" key="1">
    <source>
        <dbReference type="ARBA" id="ARBA00004141"/>
    </source>
</evidence>
<keyword evidence="4 7" id="KW-0812">Transmembrane</keyword>